<dbReference type="InterPro" id="IPR041373">
    <property type="entry name" value="RT_RNaseH"/>
</dbReference>
<evidence type="ECO:0000256" key="6">
    <source>
        <dbReference type="ARBA" id="ARBA00022918"/>
    </source>
</evidence>
<dbReference type="Pfam" id="PF00078">
    <property type="entry name" value="RVT_1"/>
    <property type="match status" value="1"/>
</dbReference>
<evidence type="ECO:0000256" key="3">
    <source>
        <dbReference type="ARBA" id="ARBA00022722"/>
    </source>
</evidence>
<evidence type="ECO:0000259" key="8">
    <source>
        <dbReference type="Pfam" id="PF17917"/>
    </source>
</evidence>
<evidence type="ECO:0000256" key="2">
    <source>
        <dbReference type="ARBA" id="ARBA00022695"/>
    </source>
</evidence>
<dbReference type="GO" id="GO:0003964">
    <property type="term" value="F:RNA-directed DNA polymerase activity"/>
    <property type="evidence" value="ECO:0007669"/>
    <property type="project" value="UniProtKB-KW"/>
</dbReference>
<dbReference type="CDD" id="cd01647">
    <property type="entry name" value="RT_LTR"/>
    <property type="match status" value="1"/>
</dbReference>
<dbReference type="PANTHER" id="PTHR24559">
    <property type="entry name" value="TRANSPOSON TY3-I GAG-POL POLYPROTEIN"/>
    <property type="match status" value="1"/>
</dbReference>
<dbReference type="Proteomes" id="UP001151760">
    <property type="component" value="Unassembled WGS sequence"/>
</dbReference>
<feature type="domain" description="Reverse transcriptase" evidence="7">
    <location>
        <begin position="238"/>
        <end position="376"/>
    </location>
</feature>
<keyword evidence="4" id="KW-0255">Endonuclease</keyword>
<dbReference type="Pfam" id="PF17917">
    <property type="entry name" value="RT_RNaseH"/>
    <property type="match status" value="1"/>
</dbReference>
<evidence type="ECO:0000256" key="1">
    <source>
        <dbReference type="ARBA" id="ARBA00022679"/>
    </source>
</evidence>
<keyword evidence="10" id="KW-1185">Reference proteome</keyword>
<evidence type="ECO:0000313" key="10">
    <source>
        <dbReference type="Proteomes" id="UP001151760"/>
    </source>
</evidence>
<dbReference type="InterPro" id="IPR043128">
    <property type="entry name" value="Rev_trsase/Diguanyl_cyclase"/>
</dbReference>
<organism evidence="9 10">
    <name type="scientific">Tanacetum coccineum</name>
    <dbReference type="NCBI Taxonomy" id="301880"/>
    <lineage>
        <taxon>Eukaryota</taxon>
        <taxon>Viridiplantae</taxon>
        <taxon>Streptophyta</taxon>
        <taxon>Embryophyta</taxon>
        <taxon>Tracheophyta</taxon>
        <taxon>Spermatophyta</taxon>
        <taxon>Magnoliopsida</taxon>
        <taxon>eudicotyledons</taxon>
        <taxon>Gunneridae</taxon>
        <taxon>Pentapetalae</taxon>
        <taxon>asterids</taxon>
        <taxon>campanulids</taxon>
        <taxon>Asterales</taxon>
        <taxon>Asteraceae</taxon>
        <taxon>Asteroideae</taxon>
        <taxon>Anthemideae</taxon>
        <taxon>Anthemidinae</taxon>
        <taxon>Tanacetum</taxon>
    </lineage>
</organism>
<dbReference type="Gene3D" id="3.10.10.10">
    <property type="entry name" value="HIV Type 1 Reverse Transcriptase, subunit A, domain 1"/>
    <property type="match status" value="1"/>
</dbReference>
<evidence type="ECO:0000256" key="4">
    <source>
        <dbReference type="ARBA" id="ARBA00022759"/>
    </source>
</evidence>
<dbReference type="InterPro" id="IPR053134">
    <property type="entry name" value="RNA-dir_DNA_polymerase"/>
</dbReference>
<keyword evidence="3" id="KW-0540">Nuclease</keyword>
<evidence type="ECO:0000256" key="5">
    <source>
        <dbReference type="ARBA" id="ARBA00022801"/>
    </source>
</evidence>
<gene>
    <name evidence="9" type="ORF">Tco_1070184</name>
</gene>
<dbReference type="InterPro" id="IPR000477">
    <property type="entry name" value="RT_dom"/>
</dbReference>
<dbReference type="InterPro" id="IPR043502">
    <property type="entry name" value="DNA/RNA_pol_sf"/>
</dbReference>
<accession>A0ABQ5HMJ1</accession>
<proteinExistence type="predicted"/>
<evidence type="ECO:0000259" key="7">
    <source>
        <dbReference type="Pfam" id="PF00078"/>
    </source>
</evidence>
<dbReference type="EMBL" id="BQNB010019733">
    <property type="protein sequence ID" value="GJT88467.1"/>
    <property type="molecule type" value="Genomic_DNA"/>
</dbReference>
<comment type="caution">
    <text evidence="9">The sequence shown here is derived from an EMBL/GenBank/DDBJ whole genome shotgun (WGS) entry which is preliminary data.</text>
</comment>
<reference evidence="9" key="1">
    <citation type="journal article" date="2022" name="Int. J. Mol. Sci.">
        <title>Draft Genome of Tanacetum Coccineum: Genomic Comparison of Closely Related Tanacetum-Family Plants.</title>
        <authorList>
            <person name="Yamashiro T."/>
            <person name="Shiraishi A."/>
            <person name="Nakayama K."/>
            <person name="Satake H."/>
        </authorList>
    </citation>
    <scope>NUCLEOTIDE SEQUENCE</scope>
</reference>
<name>A0ABQ5HMJ1_9ASTR</name>
<reference evidence="9" key="2">
    <citation type="submission" date="2022-01" db="EMBL/GenBank/DDBJ databases">
        <authorList>
            <person name="Yamashiro T."/>
            <person name="Shiraishi A."/>
            <person name="Satake H."/>
            <person name="Nakayama K."/>
        </authorList>
    </citation>
    <scope>NUCLEOTIDE SEQUENCE</scope>
</reference>
<evidence type="ECO:0000313" key="9">
    <source>
        <dbReference type="EMBL" id="GJT88467.1"/>
    </source>
</evidence>
<keyword evidence="1" id="KW-0808">Transferase</keyword>
<protein>
    <submittedName>
        <fullName evidence="9">Reverse transcriptase domain-containing protein</fullName>
    </submittedName>
</protein>
<dbReference type="Gene3D" id="3.30.70.270">
    <property type="match status" value="1"/>
</dbReference>
<keyword evidence="5" id="KW-0378">Hydrolase</keyword>
<dbReference type="PANTHER" id="PTHR24559:SF444">
    <property type="entry name" value="REVERSE TRANSCRIPTASE DOMAIN-CONTAINING PROTEIN"/>
    <property type="match status" value="1"/>
</dbReference>
<feature type="domain" description="Reverse transcriptase RNase H-like" evidence="8">
    <location>
        <begin position="418"/>
        <end position="479"/>
    </location>
</feature>
<dbReference type="SUPFAM" id="SSF56672">
    <property type="entry name" value="DNA/RNA polymerases"/>
    <property type="match status" value="1"/>
</dbReference>
<sequence>MVTPAKKRSSNKFCDFHNDKGHSTDECMQLKKQIKELVRAGKLSHLKKEIKQGRDQTKNGKKEASAKDKSLAIYMIQPWQRMTSDGTEGPLVIEAEIGGHMIHRMYIDGGSSTEVTIAIQRYHWKTWNTGNPSSTIYGSWDAKVPHQREDIDVAIGGTLSTEGRTKLCSLLKKNLDIFTWQPSDMTGVPRSVAEHRLNIREGYSPVRQKKRGQAPERSKAIQAELENVRRFHGLKQGLLVGFYPLPEIDWKVESLCGYPFKIFLDAYKGYHQIQMAESDEEKMAFHTSQGVYCYTKMPFGLKNDGATYQRLVDKAFDSQVGRNMKVYVDDLVIKSHTKEEMIRDIIETFRTLRRINMKLNPKKCTFGAREGMFLGFLSKSAEKSLPLFKTLKKCIKKSDFHWTPEAKQGPSRAKARLGPELNYSPMEKLVLSLVFTAKRLRRYFQAHPIAVITDQPIKQIMSRPDVAGRLQKWSVMLGEHTSVKGQILADFLIEKLDENLPETPAMDILQEP</sequence>
<keyword evidence="6 9" id="KW-0695">RNA-directed DNA polymerase</keyword>
<keyword evidence="2" id="KW-0548">Nucleotidyltransferase</keyword>